<feature type="transmembrane region" description="Helical" evidence="1">
    <location>
        <begin position="20"/>
        <end position="40"/>
    </location>
</feature>
<dbReference type="InterPro" id="IPR019554">
    <property type="entry name" value="Soluble_ligand-bd"/>
</dbReference>
<keyword evidence="1" id="KW-0472">Membrane</keyword>
<dbReference type="GO" id="GO:0015627">
    <property type="term" value="C:type II protein secretion system complex"/>
    <property type="evidence" value="ECO:0007669"/>
    <property type="project" value="TreeGrafter"/>
</dbReference>
<evidence type="ECO:0000259" key="2">
    <source>
        <dbReference type="Pfam" id="PF10531"/>
    </source>
</evidence>
<dbReference type="Proteomes" id="UP000179069">
    <property type="component" value="Unassembled WGS sequence"/>
</dbReference>
<name>A0A1G1VMS0_9BACT</name>
<organism evidence="3 4">
    <name type="scientific">Candidatus Chisholmbacteria bacterium RIFCSPHIGHO2_01_FULL_49_18</name>
    <dbReference type="NCBI Taxonomy" id="1797590"/>
    <lineage>
        <taxon>Bacteria</taxon>
        <taxon>Candidatus Chisholmiibacteriota</taxon>
    </lineage>
</organism>
<dbReference type="PANTHER" id="PTHR21180:SF32">
    <property type="entry name" value="ENDONUCLEASE_EXONUCLEASE_PHOSPHATASE FAMILY DOMAIN-CONTAINING PROTEIN 1"/>
    <property type="match status" value="1"/>
</dbReference>
<sequence length="211" mass="22689">MNFLLNLDRVFEEHRVTLLLALIGLFLLGVGVLSAVTIAINRSKPTVEIIPVQEAEPSGTLEIVVDVAGAVEKPGLYRLPREARVNDALVAAGGFSADADRNWVEKYINLAQLLSDGIKLYIPTVSEDLSAETLGSNNPADAGGAVIGYQTQTINVNTASLAELDSLWGIGEKRAQAIVDNRPYGDLSELTSKAGIPKNVFERIKSQISLY</sequence>
<evidence type="ECO:0000313" key="3">
    <source>
        <dbReference type="EMBL" id="OGY16527.1"/>
    </source>
</evidence>
<gene>
    <name evidence="3" type="ORF">A2785_02955</name>
</gene>
<dbReference type="SUPFAM" id="SSF81585">
    <property type="entry name" value="PsbU/PolX domain-like"/>
    <property type="match status" value="1"/>
</dbReference>
<proteinExistence type="predicted"/>
<evidence type="ECO:0000313" key="4">
    <source>
        <dbReference type="Proteomes" id="UP000179069"/>
    </source>
</evidence>
<dbReference type="AlphaFoldDB" id="A0A1G1VMS0"/>
<dbReference type="Pfam" id="PF12836">
    <property type="entry name" value="HHH_3"/>
    <property type="match status" value="1"/>
</dbReference>
<dbReference type="Gene3D" id="1.10.150.320">
    <property type="entry name" value="Photosystem II 12 kDa extrinsic protein"/>
    <property type="match status" value="1"/>
</dbReference>
<dbReference type="Pfam" id="PF10531">
    <property type="entry name" value="SLBB"/>
    <property type="match status" value="1"/>
</dbReference>
<comment type="caution">
    <text evidence="3">The sequence shown here is derived from an EMBL/GenBank/DDBJ whole genome shotgun (WGS) entry which is preliminary data.</text>
</comment>
<dbReference type="InterPro" id="IPR051675">
    <property type="entry name" value="Endo/Exo/Phosphatase_dom_1"/>
</dbReference>
<accession>A0A1G1VMS0</accession>
<dbReference type="PANTHER" id="PTHR21180">
    <property type="entry name" value="ENDONUCLEASE/EXONUCLEASE/PHOSPHATASE FAMILY DOMAIN-CONTAINING PROTEIN 1"/>
    <property type="match status" value="1"/>
</dbReference>
<keyword evidence="1" id="KW-1133">Transmembrane helix</keyword>
<dbReference type="EMBL" id="MHCI01000014">
    <property type="protein sequence ID" value="OGY16527.1"/>
    <property type="molecule type" value="Genomic_DNA"/>
</dbReference>
<protein>
    <recommendedName>
        <fullName evidence="2">Soluble ligand binding domain-containing protein</fullName>
    </recommendedName>
</protein>
<reference evidence="3 4" key="1">
    <citation type="journal article" date="2016" name="Nat. Commun.">
        <title>Thousands of microbial genomes shed light on interconnected biogeochemical processes in an aquifer system.</title>
        <authorList>
            <person name="Anantharaman K."/>
            <person name="Brown C.T."/>
            <person name="Hug L.A."/>
            <person name="Sharon I."/>
            <person name="Castelle C.J."/>
            <person name="Probst A.J."/>
            <person name="Thomas B.C."/>
            <person name="Singh A."/>
            <person name="Wilkins M.J."/>
            <person name="Karaoz U."/>
            <person name="Brodie E.L."/>
            <person name="Williams K.H."/>
            <person name="Hubbard S.S."/>
            <person name="Banfield J.F."/>
        </authorList>
    </citation>
    <scope>NUCLEOTIDE SEQUENCE [LARGE SCALE GENOMIC DNA]</scope>
</reference>
<keyword evidence="1" id="KW-0812">Transmembrane</keyword>
<evidence type="ECO:0000256" key="1">
    <source>
        <dbReference type="SAM" id="Phobius"/>
    </source>
</evidence>
<feature type="domain" description="Soluble ligand binding" evidence="2">
    <location>
        <begin position="64"/>
        <end position="101"/>
    </location>
</feature>
<dbReference type="GO" id="GO:0015628">
    <property type="term" value="P:protein secretion by the type II secretion system"/>
    <property type="evidence" value="ECO:0007669"/>
    <property type="project" value="TreeGrafter"/>
</dbReference>